<dbReference type="Gene3D" id="2.40.30.170">
    <property type="match status" value="1"/>
</dbReference>
<dbReference type="InterPro" id="IPR058792">
    <property type="entry name" value="Beta-barrel_RND_2"/>
</dbReference>
<dbReference type="Proteomes" id="UP000886689">
    <property type="component" value="Unassembled WGS sequence"/>
</dbReference>
<accession>A0A9D7K4U0</accession>
<comment type="caution">
    <text evidence="5">The sequence shown here is derived from an EMBL/GenBank/DDBJ whole genome shotgun (WGS) entry which is preliminary data.</text>
</comment>
<dbReference type="Gene3D" id="2.40.420.20">
    <property type="match status" value="1"/>
</dbReference>
<feature type="signal peptide" evidence="2">
    <location>
        <begin position="1"/>
        <end position="20"/>
    </location>
</feature>
<dbReference type="GO" id="GO:1990281">
    <property type="term" value="C:efflux pump complex"/>
    <property type="evidence" value="ECO:0007669"/>
    <property type="project" value="TreeGrafter"/>
</dbReference>
<dbReference type="PANTHER" id="PTHR30469">
    <property type="entry name" value="MULTIDRUG RESISTANCE PROTEIN MDTA"/>
    <property type="match status" value="1"/>
</dbReference>
<comment type="similarity">
    <text evidence="1">Belongs to the membrane fusion protein (MFP) (TC 8.A.1) family.</text>
</comment>
<dbReference type="Pfam" id="PF25954">
    <property type="entry name" value="Beta-barrel_RND_2"/>
    <property type="match status" value="1"/>
</dbReference>
<evidence type="ECO:0000259" key="4">
    <source>
        <dbReference type="Pfam" id="PF25989"/>
    </source>
</evidence>
<dbReference type="Gene3D" id="1.10.287.470">
    <property type="entry name" value="Helix hairpin bin"/>
    <property type="match status" value="1"/>
</dbReference>
<feature type="domain" description="YknX-like C-terminal permuted SH3-like" evidence="4">
    <location>
        <begin position="276"/>
        <end position="343"/>
    </location>
</feature>
<dbReference type="NCBIfam" id="TIGR01730">
    <property type="entry name" value="RND_mfp"/>
    <property type="match status" value="1"/>
</dbReference>
<evidence type="ECO:0000313" key="6">
    <source>
        <dbReference type="Proteomes" id="UP000886689"/>
    </source>
</evidence>
<organism evidence="5 6">
    <name type="scientific">Candidatus Proximibacter danicus</name>
    <dbReference type="NCBI Taxonomy" id="2954365"/>
    <lineage>
        <taxon>Bacteria</taxon>
        <taxon>Pseudomonadati</taxon>
        <taxon>Pseudomonadota</taxon>
        <taxon>Betaproteobacteria</taxon>
        <taxon>Candidatus Proximibacter</taxon>
    </lineage>
</organism>
<evidence type="ECO:0000256" key="2">
    <source>
        <dbReference type="SAM" id="SignalP"/>
    </source>
</evidence>
<dbReference type="InterPro" id="IPR006143">
    <property type="entry name" value="RND_pump_MFP"/>
</dbReference>
<protein>
    <submittedName>
        <fullName evidence="5">Efflux RND transporter periplasmic adaptor subunit</fullName>
    </submittedName>
</protein>
<gene>
    <name evidence="5" type="ORF">IPL58_11595</name>
</gene>
<evidence type="ECO:0000313" key="5">
    <source>
        <dbReference type="EMBL" id="MBK8524677.1"/>
    </source>
</evidence>
<dbReference type="EMBL" id="JADJUC010000012">
    <property type="protein sequence ID" value="MBK8524677.1"/>
    <property type="molecule type" value="Genomic_DNA"/>
</dbReference>
<name>A0A9D7K4U0_9PROT</name>
<dbReference type="InterPro" id="IPR058637">
    <property type="entry name" value="YknX-like_C"/>
</dbReference>
<dbReference type="Gene3D" id="2.40.50.100">
    <property type="match status" value="1"/>
</dbReference>
<dbReference type="AlphaFoldDB" id="A0A9D7K4U0"/>
<dbReference type="SUPFAM" id="SSF111369">
    <property type="entry name" value="HlyD-like secretion proteins"/>
    <property type="match status" value="1"/>
</dbReference>
<proteinExistence type="inferred from homology"/>
<evidence type="ECO:0000256" key="1">
    <source>
        <dbReference type="ARBA" id="ARBA00009477"/>
    </source>
</evidence>
<dbReference type="PANTHER" id="PTHR30469:SF18">
    <property type="entry name" value="RESISTANCE-NODULATION-CELL DIVISION (RND) EFFLUX MEMBRANE FUSION PROTEIN-RELATED"/>
    <property type="match status" value="1"/>
</dbReference>
<reference evidence="5" key="1">
    <citation type="submission" date="2020-10" db="EMBL/GenBank/DDBJ databases">
        <title>Connecting structure to function with the recovery of over 1000 high-quality activated sludge metagenome-assembled genomes encoding full-length rRNA genes using long-read sequencing.</title>
        <authorList>
            <person name="Singleton C.M."/>
            <person name="Petriglieri F."/>
            <person name="Kristensen J.M."/>
            <person name="Kirkegaard R.H."/>
            <person name="Michaelsen T.Y."/>
            <person name="Andersen M.H."/>
            <person name="Karst S.M."/>
            <person name="Dueholm M.S."/>
            <person name="Nielsen P.H."/>
            <person name="Albertsen M."/>
        </authorList>
    </citation>
    <scope>NUCLEOTIDE SEQUENCE</scope>
    <source>
        <strain evidence="5">Hirt_18-Q3-R61-65_BATAC.395</strain>
    </source>
</reference>
<dbReference type="PROSITE" id="PS51257">
    <property type="entry name" value="PROKAR_LIPOPROTEIN"/>
    <property type="match status" value="1"/>
</dbReference>
<dbReference type="Pfam" id="PF25989">
    <property type="entry name" value="YknX_C"/>
    <property type="match status" value="1"/>
</dbReference>
<dbReference type="GO" id="GO:0015562">
    <property type="term" value="F:efflux transmembrane transporter activity"/>
    <property type="evidence" value="ECO:0007669"/>
    <property type="project" value="TreeGrafter"/>
</dbReference>
<feature type="domain" description="CusB-like beta-barrel" evidence="3">
    <location>
        <begin position="194"/>
        <end position="269"/>
    </location>
</feature>
<keyword evidence="2" id="KW-0732">Signal</keyword>
<feature type="chain" id="PRO_5038790052" evidence="2">
    <location>
        <begin position="21"/>
        <end position="360"/>
    </location>
</feature>
<sequence length="360" mass="38487">MNRRIRISNLSAACIVVLLAACSDQVAKVEPLRPVLTEVVGTSAATEVFAYAGEVRSRVEQPLGFRIAGKITERLVDAGAAIKPGQILARLDPADTALSASAAAAQHQLAEADARRYRELRRQNFVSQAALDSRETALQAAAAQSDLARNQSAYTVLKADQPGVVGQVLAEVGQVVSPGQAVFRVARADTLEVAIAIPESRLAEARAASATGRAEVTLWADDALRYRGQLREIAAMADPVTRTYAARVSIADADPRVVFGMTATVRFLASGDSERLSIPQSALFQNDGKPAVWLVGEDGSVSLRNVEVWRYADETVELKSGLARGERIVVAGVHKLTSGEKIRIAEQQGNTVKTHNTRAK</sequence>
<evidence type="ECO:0000259" key="3">
    <source>
        <dbReference type="Pfam" id="PF25954"/>
    </source>
</evidence>